<dbReference type="NCBIfam" id="NF047613">
    <property type="entry name" value="LIC11625_fam"/>
    <property type="match status" value="1"/>
</dbReference>
<evidence type="ECO:0000313" key="3">
    <source>
        <dbReference type="EMBL" id="TGL57386.1"/>
    </source>
</evidence>
<feature type="compositionally biased region" description="Basic and acidic residues" evidence="1">
    <location>
        <begin position="135"/>
        <end position="145"/>
    </location>
</feature>
<dbReference type="Proteomes" id="UP000297693">
    <property type="component" value="Unassembled WGS sequence"/>
</dbReference>
<accession>A0A4V3JQV5</accession>
<evidence type="ECO:0000256" key="1">
    <source>
        <dbReference type="SAM" id="MobiDB-lite"/>
    </source>
</evidence>
<protein>
    <submittedName>
        <fullName evidence="3">Uncharacterized protein</fullName>
    </submittedName>
</protein>
<proteinExistence type="predicted"/>
<keyword evidence="4" id="KW-1185">Reference proteome</keyword>
<dbReference type="AlphaFoldDB" id="A0A4V3JQV5"/>
<dbReference type="EMBL" id="RQGD01000035">
    <property type="protein sequence ID" value="TGL57386.1"/>
    <property type="molecule type" value="Genomic_DNA"/>
</dbReference>
<evidence type="ECO:0000256" key="2">
    <source>
        <dbReference type="SAM" id="SignalP"/>
    </source>
</evidence>
<name>A0A4V3JQV5_9LEPT</name>
<organism evidence="3 4">
    <name type="scientific">Leptospira ognonensis</name>
    <dbReference type="NCBI Taxonomy" id="2484945"/>
    <lineage>
        <taxon>Bacteria</taxon>
        <taxon>Pseudomonadati</taxon>
        <taxon>Spirochaetota</taxon>
        <taxon>Spirochaetia</taxon>
        <taxon>Leptospirales</taxon>
        <taxon>Leptospiraceae</taxon>
        <taxon>Leptospira</taxon>
    </lineage>
</organism>
<dbReference type="OrthoDB" id="337662at2"/>
<feature type="region of interest" description="Disordered" evidence="1">
    <location>
        <begin position="126"/>
        <end position="145"/>
    </location>
</feature>
<feature type="signal peptide" evidence="2">
    <location>
        <begin position="1"/>
        <end position="20"/>
    </location>
</feature>
<sequence>MKRFITFAFSLFFSMPFLHAQSSTSLAEEFAKLNEYLKNPKQTAEEKKKILETNVMNSVRNTLAHKFANPRKELKEIKIQDMQTERPEGTNNLFVKYKNYYISYSFVADPEKYLTSPVEESVLEKPAGADLSAAHTDEKQTSLSK</sequence>
<comment type="caution">
    <text evidence="3">The sequence shown here is derived from an EMBL/GenBank/DDBJ whole genome shotgun (WGS) entry which is preliminary data.</text>
</comment>
<reference evidence="3" key="1">
    <citation type="journal article" date="2019" name="PLoS Negl. Trop. Dis.">
        <title>Revisiting the worldwide diversity of Leptospira species in the environment.</title>
        <authorList>
            <person name="Vincent A.T."/>
            <person name="Schiettekatte O."/>
            <person name="Bourhy P."/>
            <person name="Veyrier F.J."/>
            <person name="Picardeau M."/>
        </authorList>
    </citation>
    <scope>NUCLEOTIDE SEQUENCE [LARGE SCALE GENOMIC DNA]</scope>
    <source>
        <strain evidence="3">201702476</strain>
    </source>
</reference>
<evidence type="ECO:0000313" key="4">
    <source>
        <dbReference type="Proteomes" id="UP000297693"/>
    </source>
</evidence>
<dbReference type="RefSeq" id="WP_135624510.1">
    <property type="nucleotide sequence ID" value="NZ_RQGD01000035.1"/>
</dbReference>
<gene>
    <name evidence="3" type="ORF">EHQ58_13930</name>
</gene>
<feature type="chain" id="PRO_5020938820" evidence="2">
    <location>
        <begin position="21"/>
        <end position="145"/>
    </location>
</feature>
<keyword evidence="2" id="KW-0732">Signal</keyword>